<evidence type="ECO:0000313" key="2">
    <source>
        <dbReference type="EMBL" id="GAA1507470.1"/>
    </source>
</evidence>
<proteinExistence type="predicted"/>
<evidence type="ECO:0000259" key="1">
    <source>
        <dbReference type="Pfam" id="PF04961"/>
    </source>
</evidence>
<keyword evidence="3" id="KW-1185">Reference proteome</keyword>
<evidence type="ECO:0000313" key="3">
    <source>
        <dbReference type="Proteomes" id="UP001500842"/>
    </source>
</evidence>
<dbReference type="RefSeq" id="WP_181411173.1">
    <property type="nucleotide sequence ID" value="NZ_BAAAOR010000007.1"/>
</dbReference>
<dbReference type="Gene3D" id="1.20.120.680">
    <property type="entry name" value="Formiminotetrahydrofolate cyclodeaminase monomer, up-and-down helical bundle"/>
    <property type="match status" value="1"/>
</dbReference>
<name>A0ABN1ZZS5_9ACTN</name>
<gene>
    <name evidence="2" type="ORF">GCM10009788_09330</name>
</gene>
<dbReference type="EMBL" id="BAAAOR010000007">
    <property type="protein sequence ID" value="GAA1507470.1"/>
    <property type="molecule type" value="Genomic_DNA"/>
</dbReference>
<dbReference type="Proteomes" id="UP001500842">
    <property type="component" value="Unassembled WGS sequence"/>
</dbReference>
<comment type="caution">
    <text evidence="2">The sequence shown here is derived from an EMBL/GenBank/DDBJ whole genome shotgun (WGS) entry which is preliminary data.</text>
</comment>
<feature type="domain" description="Cyclodeaminase/cyclohydrolase" evidence="1">
    <location>
        <begin position="17"/>
        <end position="173"/>
    </location>
</feature>
<dbReference type="SUPFAM" id="SSF101262">
    <property type="entry name" value="Methenyltetrahydrofolate cyclohydrolase-like"/>
    <property type="match status" value="1"/>
</dbReference>
<dbReference type="Pfam" id="PF04961">
    <property type="entry name" value="FTCD_C"/>
    <property type="match status" value="1"/>
</dbReference>
<protein>
    <recommendedName>
        <fullName evidence="1">Cyclodeaminase/cyclohydrolase domain-containing protein</fullName>
    </recommendedName>
</protein>
<dbReference type="InterPro" id="IPR036178">
    <property type="entry name" value="Formintransfe-cycloase-like_sf"/>
</dbReference>
<sequence length="204" mass="20588">MSAPPHDRPGDLPHLPLDELIDLVGRRTPTPGGGAVAAISLSMAASLVQMVIAYSDAEAGGEALGETRLVRLRAAGGEALALARRDAEAYAAYRAAHRAGTPEARRAALEAAIDVPLAVCALAAEVAEAATRLAAEGNPRLHADAVIASQLAAAAAEGAAALVLSNLAGRVDARRERLDRALSTCRSAAAATRAGQPSGGPGDR</sequence>
<organism evidence="2 3">
    <name type="scientific">Nocardioides humi</name>
    <dbReference type="NCBI Taxonomy" id="449461"/>
    <lineage>
        <taxon>Bacteria</taxon>
        <taxon>Bacillati</taxon>
        <taxon>Actinomycetota</taxon>
        <taxon>Actinomycetes</taxon>
        <taxon>Propionibacteriales</taxon>
        <taxon>Nocardioidaceae</taxon>
        <taxon>Nocardioides</taxon>
    </lineage>
</organism>
<reference evidence="2 3" key="1">
    <citation type="journal article" date="2019" name="Int. J. Syst. Evol. Microbiol.">
        <title>The Global Catalogue of Microorganisms (GCM) 10K type strain sequencing project: providing services to taxonomists for standard genome sequencing and annotation.</title>
        <authorList>
            <consortium name="The Broad Institute Genomics Platform"/>
            <consortium name="The Broad Institute Genome Sequencing Center for Infectious Disease"/>
            <person name="Wu L."/>
            <person name="Ma J."/>
        </authorList>
    </citation>
    <scope>NUCLEOTIDE SEQUENCE [LARGE SCALE GENOMIC DNA]</scope>
    <source>
        <strain evidence="2 3">JCM 14942</strain>
    </source>
</reference>
<dbReference type="InterPro" id="IPR007044">
    <property type="entry name" value="Cyclodeamin/CycHdrlase"/>
</dbReference>
<accession>A0ABN1ZZS5</accession>